<dbReference type="InterPro" id="IPR006056">
    <property type="entry name" value="RidA"/>
</dbReference>
<dbReference type="GO" id="GO:0019239">
    <property type="term" value="F:deaminase activity"/>
    <property type="evidence" value="ECO:0007669"/>
    <property type="project" value="TreeGrafter"/>
</dbReference>
<dbReference type="NCBIfam" id="TIGR00004">
    <property type="entry name" value="Rid family detoxifying hydrolase"/>
    <property type="match status" value="1"/>
</dbReference>
<proteinExistence type="inferred from homology"/>
<dbReference type="Pfam" id="PF01042">
    <property type="entry name" value="Ribonuc_L-PSP"/>
    <property type="match status" value="1"/>
</dbReference>
<dbReference type="EMBL" id="MCFL01000003">
    <property type="protein sequence ID" value="ORZ40472.1"/>
    <property type="molecule type" value="Genomic_DNA"/>
</dbReference>
<dbReference type="PANTHER" id="PTHR11803:SF58">
    <property type="entry name" value="PROTEIN HMF1-RELATED"/>
    <property type="match status" value="1"/>
</dbReference>
<gene>
    <name evidence="2" type="ORF">BCR44DRAFT_1492515</name>
</gene>
<evidence type="ECO:0000256" key="1">
    <source>
        <dbReference type="ARBA" id="ARBA00010552"/>
    </source>
</evidence>
<evidence type="ECO:0000313" key="2">
    <source>
        <dbReference type="EMBL" id="ORZ40472.1"/>
    </source>
</evidence>
<dbReference type="STRING" id="765915.A0A1Y2I4Q5"/>
<dbReference type="InterPro" id="IPR035959">
    <property type="entry name" value="RutC-like_sf"/>
</dbReference>
<dbReference type="GO" id="GO:0005739">
    <property type="term" value="C:mitochondrion"/>
    <property type="evidence" value="ECO:0007669"/>
    <property type="project" value="TreeGrafter"/>
</dbReference>
<dbReference type="GO" id="GO:0005829">
    <property type="term" value="C:cytosol"/>
    <property type="evidence" value="ECO:0007669"/>
    <property type="project" value="TreeGrafter"/>
</dbReference>
<protein>
    <submittedName>
        <fullName evidence="2">Endoribonuclease L-PSP</fullName>
    </submittedName>
</protein>
<organism evidence="2 3">
    <name type="scientific">Catenaria anguillulae PL171</name>
    <dbReference type="NCBI Taxonomy" id="765915"/>
    <lineage>
        <taxon>Eukaryota</taxon>
        <taxon>Fungi</taxon>
        <taxon>Fungi incertae sedis</taxon>
        <taxon>Blastocladiomycota</taxon>
        <taxon>Blastocladiomycetes</taxon>
        <taxon>Blastocladiales</taxon>
        <taxon>Catenariaceae</taxon>
        <taxon>Catenaria</taxon>
    </lineage>
</organism>
<keyword evidence="3" id="KW-1185">Reference proteome</keyword>
<dbReference type="SUPFAM" id="SSF55298">
    <property type="entry name" value="YjgF-like"/>
    <property type="match status" value="1"/>
</dbReference>
<comment type="caution">
    <text evidence="2">The sequence shown here is derived from an EMBL/GenBank/DDBJ whole genome shotgun (WGS) entry which is preliminary data.</text>
</comment>
<dbReference type="Gene3D" id="3.30.1330.40">
    <property type="entry name" value="RutC-like"/>
    <property type="match status" value="1"/>
</dbReference>
<dbReference type="OrthoDB" id="309640at2759"/>
<dbReference type="FunFam" id="3.30.1330.40:FF:000001">
    <property type="entry name" value="L-PSP family endoribonuclease"/>
    <property type="match status" value="1"/>
</dbReference>
<sequence length="107" mass="11411">MSSPLSVVHTEQAPAAIGPYSQAIVVNGMVYSSGQIPFDPRTMQVVPGGVKEQAHQALKNLKAVIEAAGSDFNHVVKTLVFLKDMNDFTAHKPARSAIEAVAIVKKN</sequence>
<comment type="similarity">
    <text evidence="1">Belongs to the RutC family.</text>
</comment>
<dbReference type="PANTHER" id="PTHR11803">
    <property type="entry name" value="2-IMINOBUTANOATE/2-IMINOPROPANOATE DEAMINASE RIDA"/>
    <property type="match status" value="1"/>
</dbReference>
<dbReference type="CDD" id="cd00448">
    <property type="entry name" value="YjgF_YER057c_UK114_family"/>
    <property type="match status" value="1"/>
</dbReference>
<accession>A0A1Y2I4Q5</accession>
<name>A0A1Y2I4Q5_9FUNG</name>
<reference evidence="2 3" key="1">
    <citation type="submission" date="2016-07" db="EMBL/GenBank/DDBJ databases">
        <title>Pervasive Adenine N6-methylation of Active Genes in Fungi.</title>
        <authorList>
            <consortium name="DOE Joint Genome Institute"/>
            <person name="Mondo S.J."/>
            <person name="Dannebaum R.O."/>
            <person name="Kuo R.C."/>
            <person name="Labutti K."/>
            <person name="Haridas S."/>
            <person name="Kuo A."/>
            <person name="Salamov A."/>
            <person name="Ahrendt S.R."/>
            <person name="Lipzen A."/>
            <person name="Sullivan W."/>
            <person name="Andreopoulos W.B."/>
            <person name="Clum A."/>
            <person name="Lindquist E."/>
            <person name="Daum C."/>
            <person name="Ramamoorthy G.K."/>
            <person name="Gryganskyi A."/>
            <person name="Culley D."/>
            <person name="Magnuson J.K."/>
            <person name="James T.Y."/>
            <person name="O'Malley M.A."/>
            <person name="Stajich J.E."/>
            <person name="Spatafora J.W."/>
            <person name="Visel A."/>
            <person name="Grigoriev I.V."/>
        </authorList>
    </citation>
    <scope>NUCLEOTIDE SEQUENCE [LARGE SCALE GENOMIC DNA]</scope>
    <source>
        <strain evidence="2 3">PL171</strain>
    </source>
</reference>
<dbReference type="AlphaFoldDB" id="A0A1Y2I4Q5"/>
<dbReference type="InterPro" id="IPR006175">
    <property type="entry name" value="YjgF/YER057c/UK114"/>
</dbReference>
<evidence type="ECO:0000313" key="3">
    <source>
        <dbReference type="Proteomes" id="UP000193411"/>
    </source>
</evidence>
<dbReference type="Proteomes" id="UP000193411">
    <property type="component" value="Unassembled WGS sequence"/>
</dbReference>